<keyword evidence="1" id="KW-0472">Membrane</keyword>
<dbReference type="Pfam" id="PF26514">
    <property type="entry name" value="DUF8173"/>
    <property type="match status" value="1"/>
</dbReference>
<feature type="transmembrane region" description="Helical" evidence="1">
    <location>
        <begin position="148"/>
        <end position="167"/>
    </location>
</feature>
<evidence type="ECO:0000313" key="6">
    <source>
        <dbReference type="Proteomes" id="UP000011543"/>
    </source>
</evidence>
<reference evidence="3" key="4">
    <citation type="submission" date="2016-09" db="EMBL/GenBank/DDBJ databases">
        <authorList>
            <person name="Pfeiffer F."/>
        </authorList>
    </citation>
    <scope>NUCLEOTIDE SEQUENCE</scope>
    <source>
        <strain evidence="3">ATCC 43099</strain>
    </source>
</reference>
<feature type="transmembrane region" description="Helical" evidence="1">
    <location>
        <begin position="114"/>
        <end position="136"/>
    </location>
</feature>
<evidence type="ECO:0000256" key="1">
    <source>
        <dbReference type="SAM" id="Phobius"/>
    </source>
</evidence>
<dbReference type="EMBL" id="AOHS01000061">
    <property type="protein sequence ID" value="ELY23446.1"/>
    <property type="molecule type" value="Genomic_DNA"/>
</dbReference>
<dbReference type="Proteomes" id="UP000001879">
    <property type="component" value="Chromosome"/>
</dbReference>
<name>D3STQ6_NATMM</name>
<keyword evidence="1" id="KW-0812">Transmembrane</keyword>
<dbReference type="GeneID" id="8824331"/>
<proteinExistence type="predicted"/>
<dbReference type="RefSeq" id="WP_004217309.1">
    <property type="nucleotide sequence ID" value="NC_013922.1"/>
</dbReference>
<gene>
    <name evidence="3" type="ordered locus">Nmag_1497</name>
    <name evidence="4" type="ORF">C500_20009</name>
</gene>
<evidence type="ECO:0000313" key="3">
    <source>
        <dbReference type="EMBL" id="ADD05073.1"/>
    </source>
</evidence>
<accession>D3STQ6</accession>
<reference evidence="5" key="1">
    <citation type="submission" date="2010-02" db="EMBL/GenBank/DDBJ databases">
        <title>Complete sequence of chromosome of Natrialba magadii ATCC 43099.</title>
        <authorList>
            <consortium name="US DOE Joint Genome Institute"/>
            <person name="Lucas S."/>
            <person name="Copeland A."/>
            <person name="Lapidus A."/>
            <person name="Cheng J.-F."/>
            <person name="Bruce D."/>
            <person name="Goodwin L."/>
            <person name="Pitluck S."/>
            <person name="Davenport K."/>
            <person name="Saunders E."/>
            <person name="Detter J.C."/>
            <person name="Han C."/>
            <person name="Tapia R."/>
            <person name="Land M."/>
            <person name="Hauser L."/>
            <person name="Kyrpides N."/>
            <person name="Mikhailova N."/>
            <person name="De Castro R.E."/>
            <person name="Maupin-Furlow J.A."/>
            <person name="Woyke T."/>
        </authorList>
    </citation>
    <scope>NUCLEOTIDE SEQUENCE [LARGE SCALE GENOMIC DNA]</scope>
    <source>
        <strain evidence="5">ATCC 43099 / DSM 3394 / CCM 3739 / CIP 104546 / IAM 13178 / JCM 8861 / NBRC 102185 / NCIMB 2190 / MS3</strain>
    </source>
</reference>
<dbReference type="EMBL" id="CP001932">
    <property type="protein sequence ID" value="ADD05073.1"/>
    <property type="molecule type" value="Genomic_DNA"/>
</dbReference>
<dbReference type="PATRIC" id="fig|547559.17.peg.3951"/>
<keyword evidence="5" id="KW-1185">Reference proteome</keyword>
<feature type="transmembrane region" description="Helical" evidence="1">
    <location>
        <begin position="87"/>
        <end position="108"/>
    </location>
</feature>
<reference evidence="4 6" key="3">
    <citation type="journal article" date="2014" name="PLoS Genet.">
        <title>Phylogenetically driven sequencing of extremely halophilic archaea reveals strategies for static and dynamic osmo-response.</title>
        <authorList>
            <person name="Becker E.A."/>
            <person name="Seitzer P.M."/>
            <person name="Tritt A."/>
            <person name="Larsen D."/>
            <person name="Krusor M."/>
            <person name="Yao A.I."/>
            <person name="Wu D."/>
            <person name="Madern D."/>
            <person name="Eisen J.A."/>
            <person name="Darling A.E."/>
            <person name="Facciotti M.T."/>
        </authorList>
    </citation>
    <scope>NUCLEOTIDE SEQUENCE [LARGE SCALE GENOMIC DNA]</scope>
    <source>
        <strain evidence="6">ATCC 43099 / DSM 3394 / CCM 3739 / CIP 104546 / IAM 13178 / JCM 8861 / NBRC 102185 / NCIMB 2190 / MS3</strain>
        <strain evidence="4">MS-3</strain>
    </source>
</reference>
<organism evidence="3 5">
    <name type="scientific">Natrialba magadii (strain ATCC 43099 / DSM 3394 / CCM 3739 / CIP 104546 / IAM 13178 / JCM 8861 / NBRC 102185 / NCIMB 2190 / MS3)</name>
    <name type="common">Natronobacterium magadii</name>
    <dbReference type="NCBI Taxonomy" id="547559"/>
    <lineage>
        <taxon>Archaea</taxon>
        <taxon>Methanobacteriati</taxon>
        <taxon>Methanobacteriota</taxon>
        <taxon>Stenosarchaea group</taxon>
        <taxon>Halobacteria</taxon>
        <taxon>Halobacteriales</taxon>
        <taxon>Natrialbaceae</taxon>
        <taxon>Natrialba</taxon>
    </lineage>
</organism>
<evidence type="ECO:0000313" key="5">
    <source>
        <dbReference type="Proteomes" id="UP000001879"/>
    </source>
</evidence>
<reference evidence="3 5" key="2">
    <citation type="journal article" date="2012" name="BMC Genomics">
        <title>A comparative genomics perspective on the genetic content of the alkaliphilic haloarchaeon Natrialba magadii ATCC 43099T.</title>
        <authorList>
            <person name="Siddaramappa S."/>
            <person name="Challacombe J.F."/>
            <person name="Decastro R.E."/>
            <person name="Pfeiffer F."/>
            <person name="Sastre D.E."/>
            <person name="Gimenez M.I."/>
            <person name="Paggi R.A."/>
            <person name="Detter J.C."/>
            <person name="Davenport K.W."/>
            <person name="Goodwin L.A."/>
            <person name="Kyrpides N."/>
            <person name="Tapia R."/>
            <person name="Pitluck S."/>
            <person name="Lucas S."/>
            <person name="Woyke T."/>
            <person name="Maupin-Furlow J.A."/>
        </authorList>
    </citation>
    <scope>NUCLEOTIDE SEQUENCE [LARGE SCALE GENOMIC DNA]</scope>
    <source>
        <strain evidence="3">ATCC 43099</strain>
        <strain evidence="5">ATCC 43099 / DSM 3394 / CCM 3739 / CIP 104546 / IAM 13178 / JCM 8861 / NBRC 102185 / NCIMB 2190 / MS3</strain>
    </source>
</reference>
<dbReference type="AlphaFoldDB" id="D3STQ6"/>
<evidence type="ECO:0000313" key="4">
    <source>
        <dbReference type="EMBL" id="ELY23446.1"/>
    </source>
</evidence>
<dbReference type="OrthoDB" id="383681at2157"/>
<dbReference type="InterPro" id="IPR058486">
    <property type="entry name" value="DUF8173"/>
</dbReference>
<sequence length="207" mass="20546">MQPPSSRLAAVAAVAAVAATGTVAATTPVLAQQGPDAAQVGAETIFSSLFPENVRLAIVTLLVGGGLVAFAPDTTRALTGLARKRPGFAFVYGLLSIVLVIAIGYMAALPLIGWASVPLLVLYLVVALCGSALGFLAVGRLVTDSQPVALAIAVVAAASTAFVPTVGPAVAFVVTHVGIGAIAMDLAGIGTPAAPAPREKQTPTESP</sequence>
<feature type="transmembrane region" description="Helical" evidence="1">
    <location>
        <begin position="55"/>
        <end position="75"/>
    </location>
</feature>
<dbReference type="eggNOG" id="arCOG04555">
    <property type="taxonomic scope" value="Archaea"/>
</dbReference>
<dbReference type="HOGENOM" id="CLU_1324052_0_0_2"/>
<feature type="domain" description="DUF8173" evidence="2">
    <location>
        <begin position="5"/>
        <end position="187"/>
    </location>
</feature>
<dbReference type="KEGG" id="nmg:Nmag_1497"/>
<dbReference type="Proteomes" id="UP000011543">
    <property type="component" value="Unassembled WGS sequence"/>
</dbReference>
<evidence type="ECO:0000259" key="2">
    <source>
        <dbReference type="Pfam" id="PF26514"/>
    </source>
</evidence>
<keyword evidence="1" id="KW-1133">Transmembrane helix</keyword>
<dbReference type="PaxDb" id="547559-Nmag_1497"/>
<protein>
    <recommendedName>
        <fullName evidence="2">DUF8173 domain-containing protein</fullName>
    </recommendedName>
</protein>